<evidence type="ECO:0000313" key="20">
    <source>
        <dbReference type="Proteomes" id="UP000284883"/>
    </source>
</evidence>
<keyword evidence="5" id="KW-0234">DNA repair</keyword>
<proteinExistence type="inferred from homology"/>
<dbReference type="EMBL" id="QRVU01000028">
    <property type="protein sequence ID" value="RGS70665.1"/>
    <property type="molecule type" value="Genomic_DNA"/>
</dbReference>
<dbReference type="InterPro" id="IPR004603">
    <property type="entry name" value="DNA_mismatch_endonuc_vsr"/>
</dbReference>
<evidence type="ECO:0000313" key="9">
    <source>
        <dbReference type="EMBL" id="RGK46347.1"/>
    </source>
</evidence>
<dbReference type="EMBL" id="QSGQ01000002">
    <property type="protein sequence ID" value="RHB41336.1"/>
    <property type="molecule type" value="Genomic_DNA"/>
</dbReference>
<evidence type="ECO:0000256" key="4">
    <source>
        <dbReference type="ARBA" id="ARBA00022801"/>
    </source>
</evidence>
<evidence type="ECO:0000313" key="16">
    <source>
        <dbReference type="Proteomes" id="UP000260664"/>
    </source>
</evidence>
<dbReference type="AlphaFoldDB" id="A0A3E4F5Q0"/>
<dbReference type="Pfam" id="PF03852">
    <property type="entry name" value="Vsr"/>
    <property type="match status" value="1"/>
</dbReference>
<evidence type="ECO:0000313" key="22">
    <source>
        <dbReference type="Proteomes" id="UP000285642"/>
    </source>
</evidence>
<evidence type="ECO:0000313" key="18">
    <source>
        <dbReference type="Proteomes" id="UP000283652"/>
    </source>
</evidence>
<sequence>MKAKERVFNNVTEQRRKTMSKIRGKNTTIEVTLQKALWAKGYRYRKNYKKLPGSPDICLTKYRIAIFCDSEFFHGKDWEVLKAKVEKGNNGEYWSKKIQENITRDNEKDKALNALGWTVIHFWGKDILKKTDECVKVIEETIFELEMEEVTFEEE</sequence>
<dbReference type="GO" id="GO:0016787">
    <property type="term" value="F:hydrolase activity"/>
    <property type="evidence" value="ECO:0007669"/>
    <property type="project" value="UniProtKB-KW"/>
</dbReference>
<comment type="similarity">
    <text evidence="6">Belongs to the Vsr family.</text>
</comment>
<dbReference type="GO" id="GO:0006298">
    <property type="term" value="P:mismatch repair"/>
    <property type="evidence" value="ECO:0007669"/>
    <property type="project" value="InterPro"/>
</dbReference>
<dbReference type="RefSeq" id="WP_005339936.1">
    <property type="nucleotide sequence ID" value="NZ_AP031430.1"/>
</dbReference>
<evidence type="ECO:0000313" key="17">
    <source>
        <dbReference type="Proteomes" id="UP000261208"/>
    </source>
</evidence>
<evidence type="ECO:0000313" key="11">
    <source>
        <dbReference type="EMBL" id="RGS70665.1"/>
    </source>
</evidence>
<dbReference type="NCBIfam" id="TIGR00632">
    <property type="entry name" value="vsr"/>
    <property type="match status" value="1"/>
</dbReference>
<keyword evidence="1" id="KW-0540">Nuclease</keyword>
<dbReference type="EMBL" id="QSEW01000016">
    <property type="protein sequence ID" value="RGZ98555.1"/>
    <property type="molecule type" value="Genomic_DNA"/>
</dbReference>
<dbReference type="EMBL" id="QSFS01000003">
    <property type="protein sequence ID" value="RHA71821.1"/>
    <property type="molecule type" value="Genomic_DNA"/>
</dbReference>
<evidence type="ECO:0000313" key="19">
    <source>
        <dbReference type="Proteomes" id="UP000284742"/>
    </source>
</evidence>
<evidence type="ECO:0000256" key="6">
    <source>
        <dbReference type="ARBA" id="ARBA00029466"/>
    </source>
</evidence>
<evidence type="ECO:0000313" key="10">
    <source>
        <dbReference type="EMBL" id="RGR58139.1"/>
    </source>
</evidence>
<evidence type="ECO:0000313" key="12">
    <source>
        <dbReference type="EMBL" id="RGZ98555.1"/>
    </source>
</evidence>
<name>A0A3E4F5Q0_9FIRM</name>
<dbReference type="EMBL" id="QRUK01000019">
    <property type="protein sequence ID" value="RGR58139.1"/>
    <property type="molecule type" value="Genomic_DNA"/>
</dbReference>
<protein>
    <submittedName>
        <fullName evidence="8">Very short patch repair endonuclease</fullName>
    </submittedName>
</protein>
<evidence type="ECO:0000256" key="3">
    <source>
        <dbReference type="ARBA" id="ARBA00022763"/>
    </source>
</evidence>
<dbReference type="Proteomes" id="UP000285642">
    <property type="component" value="Unassembled WGS sequence"/>
</dbReference>
<feature type="domain" description="DUF559" evidence="7">
    <location>
        <begin position="99"/>
        <end position="141"/>
    </location>
</feature>
<dbReference type="Gene3D" id="3.40.960.10">
    <property type="entry name" value="VSR Endonuclease"/>
    <property type="match status" value="1"/>
</dbReference>
<dbReference type="GO" id="GO:0004519">
    <property type="term" value="F:endonuclease activity"/>
    <property type="evidence" value="ECO:0007669"/>
    <property type="project" value="UniProtKB-KW"/>
</dbReference>
<dbReference type="EMBL" id="QSQQ01000016">
    <property type="protein sequence ID" value="RGK46347.1"/>
    <property type="molecule type" value="Genomic_DNA"/>
</dbReference>
<dbReference type="CDD" id="cd00221">
    <property type="entry name" value="Vsr"/>
    <property type="match status" value="1"/>
</dbReference>
<dbReference type="Proteomes" id="UP000284962">
    <property type="component" value="Unassembled WGS sequence"/>
</dbReference>
<evidence type="ECO:0000313" key="8">
    <source>
        <dbReference type="EMBL" id="RGI83817.1"/>
    </source>
</evidence>
<evidence type="ECO:0000313" key="23">
    <source>
        <dbReference type="Proteomes" id="UP000285981"/>
    </source>
</evidence>
<evidence type="ECO:0000259" key="7">
    <source>
        <dbReference type="Pfam" id="PF04480"/>
    </source>
</evidence>
<dbReference type="EMBL" id="QSHK01000010">
    <property type="protein sequence ID" value="RHC04716.1"/>
    <property type="molecule type" value="Genomic_DNA"/>
</dbReference>
<dbReference type="Proteomes" id="UP000284883">
    <property type="component" value="Unassembled WGS sequence"/>
</dbReference>
<evidence type="ECO:0000313" key="21">
    <source>
        <dbReference type="Proteomes" id="UP000284962"/>
    </source>
</evidence>
<dbReference type="SUPFAM" id="SSF52980">
    <property type="entry name" value="Restriction endonuclease-like"/>
    <property type="match status" value="1"/>
</dbReference>
<dbReference type="InterPro" id="IPR007569">
    <property type="entry name" value="DUF559"/>
</dbReference>
<dbReference type="Proteomes" id="UP000284742">
    <property type="component" value="Unassembled WGS sequence"/>
</dbReference>
<keyword evidence="2 8" id="KW-0255">Endonuclease</keyword>
<gene>
    <name evidence="15" type="ORF">DW860_12595</name>
    <name evidence="14" type="ORF">DW885_03735</name>
    <name evidence="13" type="ORF">DW924_04210</name>
    <name evidence="12" type="ORF">DW957_12340</name>
    <name evidence="11" type="ORF">DWX78_07150</name>
    <name evidence="10" type="ORF">DWY33_10340</name>
    <name evidence="9" type="ORF">DXD10_11935</name>
    <name evidence="8" type="ORF">DXD84_09365</name>
</gene>
<dbReference type="InterPro" id="IPR011335">
    <property type="entry name" value="Restrct_endonuc-II-like"/>
</dbReference>
<keyword evidence="3" id="KW-0227">DNA damage</keyword>
<comment type="caution">
    <text evidence="8">The sequence shown here is derived from an EMBL/GenBank/DDBJ whole genome shotgun (WGS) entry which is preliminary data.</text>
</comment>
<evidence type="ECO:0000313" key="15">
    <source>
        <dbReference type="EMBL" id="RHC04716.1"/>
    </source>
</evidence>
<accession>A0A3E4F5Q0</accession>
<dbReference type="Proteomes" id="UP000260664">
    <property type="component" value="Unassembled WGS sequence"/>
</dbReference>
<dbReference type="Pfam" id="PF04480">
    <property type="entry name" value="DUF559"/>
    <property type="match status" value="1"/>
</dbReference>
<evidence type="ECO:0000313" key="14">
    <source>
        <dbReference type="EMBL" id="RHB41336.1"/>
    </source>
</evidence>
<keyword evidence="4" id="KW-0378">Hydrolase</keyword>
<evidence type="ECO:0000256" key="2">
    <source>
        <dbReference type="ARBA" id="ARBA00022759"/>
    </source>
</evidence>
<evidence type="ECO:0000256" key="5">
    <source>
        <dbReference type="ARBA" id="ARBA00023204"/>
    </source>
</evidence>
<evidence type="ECO:0000313" key="13">
    <source>
        <dbReference type="EMBL" id="RHA71821.1"/>
    </source>
</evidence>
<reference evidence="16 17" key="1">
    <citation type="submission" date="2018-08" db="EMBL/GenBank/DDBJ databases">
        <title>A genome reference for cultivated species of the human gut microbiota.</title>
        <authorList>
            <person name="Zou Y."/>
            <person name="Xue W."/>
            <person name="Luo G."/>
        </authorList>
    </citation>
    <scope>NUCLEOTIDE SEQUENCE [LARGE SCALE GENOMIC DNA]</scope>
    <source>
        <strain evidence="11 23">AF21-25</strain>
        <strain evidence="10 18">AF25-11</strain>
        <strain evidence="15 19">AM37-5</strain>
        <strain evidence="14 20">AM40-15AC</strain>
        <strain evidence="13 22">AM42-8</strain>
        <strain evidence="12 21">AM46-16</strain>
        <strain evidence="9 17">TF11-11</strain>
        <strain evidence="8 16">TM09-19AC</strain>
    </source>
</reference>
<evidence type="ECO:0000256" key="1">
    <source>
        <dbReference type="ARBA" id="ARBA00022722"/>
    </source>
</evidence>
<dbReference type="Proteomes" id="UP000261208">
    <property type="component" value="Unassembled WGS sequence"/>
</dbReference>
<dbReference type="Proteomes" id="UP000285981">
    <property type="component" value="Unassembled WGS sequence"/>
</dbReference>
<organism evidence="8 16">
    <name type="scientific">Dorea formicigenerans</name>
    <dbReference type="NCBI Taxonomy" id="39486"/>
    <lineage>
        <taxon>Bacteria</taxon>
        <taxon>Bacillati</taxon>
        <taxon>Bacillota</taxon>
        <taxon>Clostridia</taxon>
        <taxon>Lachnospirales</taxon>
        <taxon>Lachnospiraceae</taxon>
        <taxon>Dorea</taxon>
    </lineage>
</organism>
<dbReference type="Proteomes" id="UP000283652">
    <property type="component" value="Unassembled WGS sequence"/>
</dbReference>
<dbReference type="EMBL" id="QSOI01000010">
    <property type="protein sequence ID" value="RGI83817.1"/>
    <property type="molecule type" value="Genomic_DNA"/>
</dbReference>